<evidence type="ECO:0008006" key="4">
    <source>
        <dbReference type="Google" id="ProtNLM"/>
    </source>
</evidence>
<dbReference type="AlphaFoldDB" id="A0A068NKV3"/>
<gene>
    <name evidence="2" type="ORF">OP10G_0855</name>
</gene>
<dbReference type="Proteomes" id="UP000027982">
    <property type="component" value="Chromosome"/>
</dbReference>
<sequence length="96" mass="10989">MLSLAAYMQARARHTLEHGDDEDADIPRGPLRRIFSRFWGYVRWAWAILFIVAGVAVWFSWLWALAVLALSSLPPLVGKAVIREAQERTLGGRRRK</sequence>
<reference evidence="2 3" key="1">
    <citation type="journal article" date="2014" name="PLoS ONE">
        <title>The first complete genome sequence of the class fimbriimonadia in the phylum armatimonadetes.</title>
        <authorList>
            <person name="Hu Z.Y."/>
            <person name="Wang Y.Z."/>
            <person name="Im W.T."/>
            <person name="Wang S.Y."/>
            <person name="Zhao G.P."/>
            <person name="Zheng H.J."/>
            <person name="Quan Z.X."/>
        </authorList>
    </citation>
    <scope>NUCLEOTIDE SEQUENCE [LARGE SCALE GENOMIC DNA]</scope>
    <source>
        <strain evidence="2">Gsoil 348</strain>
    </source>
</reference>
<keyword evidence="3" id="KW-1185">Reference proteome</keyword>
<keyword evidence="1" id="KW-0472">Membrane</keyword>
<dbReference type="STRING" id="661478.OP10G_0855"/>
<accession>A0A068NKV3</accession>
<protein>
    <recommendedName>
        <fullName evidence="4">Transmembrane protein</fullName>
    </recommendedName>
</protein>
<feature type="transmembrane region" description="Helical" evidence="1">
    <location>
        <begin position="44"/>
        <end position="70"/>
    </location>
</feature>
<dbReference type="EMBL" id="CP007139">
    <property type="protein sequence ID" value="AIE84223.1"/>
    <property type="molecule type" value="Genomic_DNA"/>
</dbReference>
<organism evidence="2 3">
    <name type="scientific">Fimbriimonas ginsengisoli Gsoil 348</name>
    <dbReference type="NCBI Taxonomy" id="661478"/>
    <lineage>
        <taxon>Bacteria</taxon>
        <taxon>Bacillati</taxon>
        <taxon>Armatimonadota</taxon>
        <taxon>Fimbriimonadia</taxon>
        <taxon>Fimbriimonadales</taxon>
        <taxon>Fimbriimonadaceae</taxon>
        <taxon>Fimbriimonas</taxon>
    </lineage>
</organism>
<keyword evidence="1" id="KW-1133">Transmembrane helix</keyword>
<evidence type="ECO:0000313" key="2">
    <source>
        <dbReference type="EMBL" id="AIE84223.1"/>
    </source>
</evidence>
<evidence type="ECO:0000256" key="1">
    <source>
        <dbReference type="SAM" id="Phobius"/>
    </source>
</evidence>
<evidence type="ECO:0000313" key="3">
    <source>
        <dbReference type="Proteomes" id="UP000027982"/>
    </source>
</evidence>
<proteinExistence type="predicted"/>
<name>A0A068NKV3_FIMGI</name>
<keyword evidence="1" id="KW-0812">Transmembrane</keyword>
<dbReference type="HOGENOM" id="CLU_2355575_0_0_0"/>
<dbReference type="KEGG" id="fgi:OP10G_0855"/>